<accession>A0A1N6N2B0</accession>
<evidence type="ECO:0000313" key="2">
    <source>
        <dbReference type="Proteomes" id="UP000196435"/>
    </source>
</evidence>
<organism evidence="1 2">
    <name type="scientific">Xenorhabdus innexi</name>
    <dbReference type="NCBI Taxonomy" id="290109"/>
    <lineage>
        <taxon>Bacteria</taxon>
        <taxon>Pseudomonadati</taxon>
        <taxon>Pseudomonadota</taxon>
        <taxon>Gammaproteobacteria</taxon>
        <taxon>Enterobacterales</taxon>
        <taxon>Morganellaceae</taxon>
        <taxon>Xenorhabdus</taxon>
    </lineage>
</organism>
<dbReference type="AlphaFoldDB" id="A0A1N6N2B0"/>
<sequence>MCSSMVKADFSTPARRGGGGTVFSSGSDIKNNSCLVSLCLWNYQGKGIGGSMDNQLREKGNMPPGVIQRRLFLSLCYLTHQGQFSAACVSVMFV</sequence>
<protein>
    <submittedName>
        <fullName evidence="1">Uncharacterized protein</fullName>
    </submittedName>
</protein>
<dbReference type="EMBL" id="FTLG01000245">
    <property type="protein sequence ID" value="SIP75172.1"/>
    <property type="molecule type" value="Genomic_DNA"/>
</dbReference>
<evidence type="ECO:0000313" key="1">
    <source>
        <dbReference type="EMBL" id="SIP75172.1"/>
    </source>
</evidence>
<dbReference type="Proteomes" id="UP000196435">
    <property type="component" value="Unassembled WGS sequence"/>
</dbReference>
<gene>
    <name evidence="1" type="ORF">XIS1_980002</name>
</gene>
<name>A0A1N6N2B0_9GAMM</name>
<proteinExistence type="predicted"/>
<reference evidence="2" key="1">
    <citation type="submission" date="2016-12" db="EMBL/GenBank/DDBJ databases">
        <authorList>
            <person name="Gaudriault S."/>
        </authorList>
    </citation>
    <scope>NUCLEOTIDE SEQUENCE [LARGE SCALE GENOMIC DNA]</scope>
    <source>
        <strain evidence="2">HGB1681 (deposited as PTA-6826 in the American Type Culture Collection)</strain>
    </source>
</reference>